<dbReference type="NCBIfam" id="NF045611">
    <property type="entry name" value="small_CydP"/>
    <property type="match status" value="1"/>
</dbReference>
<keyword evidence="2" id="KW-1133">Transmembrane helix</keyword>
<feature type="compositionally biased region" description="Low complexity" evidence="1">
    <location>
        <begin position="72"/>
        <end position="83"/>
    </location>
</feature>
<dbReference type="EMBL" id="JBHRTP010000054">
    <property type="protein sequence ID" value="MFC3109673.1"/>
    <property type="molecule type" value="Genomic_DNA"/>
</dbReference>
<name>A0ABV7F3M1_9BURK</name>
<proteinExistence type="predicted"/>
<organism evidence="3 4">
    <name type="scientific">Undibacterium arcticum</name>
    <dbReference type="NCBI Taxonomy" id="1762892"/>
    <lineage>
        <taxon>Bacteria</taxon>
        <taxon>Pseudomonadati</taxon>
        <taxon>Pseudomonadota</taxon>
        <taxon>Betaproteobacteria</taxon>
        <taxon>Burkholderiales</taxon>
        <taxon>Oxalobacteraceae</taxon>
        <taxon>Undibacterium</taxon>
    </lineage>
</organism>
<sequence>MASIRLPRHLHYPHFTRLPLALEIALALLIKILILILLWHAFFSTPQTKKMRMPTPQVEQHLLTPPAIAATPKAAAPISSSTPKAHDDTHR</sequence>
<dbReference type="InterPro" id="IPR054636">
    <property type="entry name" value="CydP"/>
</dbReference>
<feature type="transmembrane region" description="Helical" evidence="2">
    <location>
        <begin position="20"/>
        <end position="43"/>
    </location>
</feature>
<evidence type="ECO:0000256" key="1">
    <source>
        <dbReference type="SAM" id="MobiDB-lite"/>
    </source>
</evidence>
<evidence type="ECO:0000313" key="4">
    <source>
        <dbReference type="Proteomes" id="UP001595530"/>
    </source>
</evidence>
<dbReference type="Proteomes" id="UP001595530">
    <property type="component" value="Unassembled WGS sequence"/>
</dbReference>
<dbReference type="RefSeq" id="WP_390325560.1">
    <property type="nucleotide sequence ID" value="NZ_JBHRTP010000054.1"/>
</dbReference>
<accession>A0ABV7F3M1</accession>
<reference evidence="4" key="1">
    <citation type="journal article" date="2019" name="Int. J. Syst. Evol. Microbiol.">
        <title>The Global Catalogue of Microorganisms (GCM) 10K type strain sequencing project: providing services to taxonomists for standard genome sequencing and annotation.</title>
        <authorList>
            <consortium name="The Broad Institute Genomics Platform"/>
            <consortium name="The Broad Institute Genome Sequencing Center for Infectious Disease"/>
            <person name="Wu L."/>
            <person name="Ma J."/>
        </authorList>
    </citation>
    <scope>NUCLEOTIDE SEQUENCE [LARGE SCALE GENOMIC DNA]</scope>
    <source>
        <strain evidence="4">KCTC 42986</strain>
    </source>
</reference>
<keyword evidence="2" id="KW-0812">Transmembrane</keyword>
<evidence type="ECO:0000313" key="3">
    <source>
        <dbReference type="EMBL" id="MFC3109673.1"/>
    </source>
</evidence>
<keyword evidence="4" id="KW-1185">Reference proteome</keyword>
<evidence type="ECO:0000256" key="2">
    <source>
        <dbReference type="SAM" id="Phobius"/>
    </source>
</evidence>
<protein>
    <submittedName>
        <fullName evidence="3">Cytochrome oxidase putative small subunit CydP</fullName>
    </submittedName>
</protein>
<comment type="caution">
    <text evidence="3">The sequence shown here is derived from an EMBL/GenBank/DDBJ whole genome shotgun (WGS) entry which is preliminary data.</text>
</comment>
<gene>
    <name evidence="3" type="primary">cydP</name>
    <name evidence="3" type="ORF">ACFOFO_17150</name>
</gene>
<feature type="region of interest" description="Disordered" evidence="1">
    <location>
        <begin position="72"/>
        <end position="91"/>
    </location>
</feature>
<keyword evidence="2" id="KW-0472">Membrane</keyword>